<keyword evidence="3" id="KW-1185">Reference proteome</keyword>
<feature type="signal peptide" evidence="1">
    <location>
        <begin position="1"/>
        <end position="19"/>
    </location>
</feature>
<sequence length="117" mass="13565">MFQIVLLLKAAYLYNIVSTEFREGEQDTNWGMKDTKVQRYIKTTIDKGHVDRLCSIMRDIAVTTKVLCCRISSTTKITRLNLVFLIYKTFPKESTLQSDRALTNLTARLLAEEDIRQ</sequence>
<evidence type="ECO:0000313" key="3">
    <source>
        <dbReference type="Proteomes" id="UP001159363"/>
    </source>
</evidence>
<keyword evidence="1" id="KW-0732">Signal</keyword>
<dbReference type="Proteomes" id="UP001159363">
    <property type="component" value="Chromosome 7"/>
</dbReference>
<organism evidence="2 3">
    <name type="scientific">Dryococelus australis</name>
    <dbReference type="NCBI Taxonomy" id="614101"/>
    <lineage>
        <taxon>Eukaryota</taxon>
        <taxon>Metazoa</taxon>
        <taxon>Ecdysozoa</taxon>
        <taxon>Arthropoda</taxon>
        <taxon>Hexapoda</taxon>
        <taxon>Insecta</taxon>
        <taxon>Pterygota</taxon>
        <taxon>Neoptera</taxon>
        <taxon>Polyneoptera</taxon>
        <taxon>Phasmatodea</taxon>
        <taxon>Verophasmatodea</taxon>
        <taxon>Anareolatae</taxon>
        <taxon>Phasmatidae</taxon>
        <taxon>Eurycanthinae</taxon>
        <taxon>Dryococelus</taxon>
    </lineage>
</organism>
<comment type="caution">
    <text evidence="2">The sequence shown here is derived from an EMBL/GenBank/DDBJ whole genome shotgun (WGS) entry which is preliminary data.</text>
</comment>
<dbReference type="EMBL" id="JARBHB010000008">
    <property type="protein sequence ID" value="KAJ8876530.1"/>
    <property type="molecule type" value="Genomic_DNA"/>
</dbReference>
<evidence type="ECO:0000313" key="2">
    <source>
        <dbReference type="EMBL" id="KAJ8876530.1"/>
    </source>
</evidence>
<accession>A0ABQ9GWX7</accession>
<protein>
    <submittedName>
        <fullName evidence="2">Uncharacterized protein</fullName>
    </submittedName>
</protein>
<name>A0ABQ9GWX7_9NEOP</name>
<reference evidence="2 3" key="1">
    <citation type="submission" date="2023-02" db="EMBL/GenBank/DDBJ databases">
        <title>LHISI_Scaffold_Assembly.</title>
        <authorList>
            <person name="Stuart O.P."/>
            <person name="Cleave R."/>
            <person name="Magrath M.J.L."/>
            <person name="Mikheyev A.S."/>
        </authorList>
    </citation>
    <scope>NUCLEOTIDE SEQUENCE [LARGE SCALE GENOMIC DNA]</scope>
    <source>
        <strain evidence="2">Daus_M_001</strain>
        <tissue evidence="2">Leg muscle</tissue>
    </source>
</reference>
<evidence type="ECO:0000256" key="1">
    <source>
        <dbReference type="SAM" id="SignalP"/>
    </source>
</evidence>
<gene>
    <name evidence="2" type="ORF">PR048_020975</name>
</gene>
<feature type="chain" id="PRO_5045475533" evidence="1">
    <location>
        <begin position="20"/>
        <end position="117"/>
    </location>
</feature>
<proteinExistence type="predicted"/>